<comment type="caution">
    <text evidence="1">The sequence shown here is derived from an EMBL/GenBank/DDBJ whole genome shotgun (WGS) entry which is preliminary data.</text>
</comment>
<gene>
    <name evidence="1" type="ORF">KHU32_20405</name>
</gene>
<name>A0ABS5QI05_9PROT</name>
<dbReference type="EMBL" id="JAHCDA010000004">
    <property type="protein sequence ID" value="MBS7813315.1"/>
    <property type="molecule type" value="Genomic_DNA"/>
</dbReference>
<dbReference type="InterPro" id="IPR053855">
    <property type="entry name" value="DUF6931"/>
</dbReference>
<evidence type="ECO:0008006" key="3">
    <source>
        <dbReference type="Google" id="ProtNLM"/>
    </source>
</evidence>
<reference evidence="1 2" key="1">
    <citation type="submission" date="2021-05" db="EMBL/GenBank/DDBJ databases">
        <title>Roseococcus sp. XZZS9, whole genome shotgun sequencing project.</title>
        <authorList>
            <person name="Zhao G."/>
            <person name="Shen L."/>
        </authorList>
    </citation>
    <scope>NUCLEOTIDE SEQUENCE [LARGE SCALE GENOMIC DNA]</scope>
    <source>
        <strain evidence="1 2">XZZS9</strain>
    </source>
</reference>
<sequence length="196" mass="20509">MSITSPNKLATALEPLLPRLELDGAGISLVAGLTDAAAGVARLAEAGRMPDALRLVAHALPKREAVWWACMCARAVPVEETPACDAEALAAAESWVRRPDEAARRATMEVAQKGGFRSPEAWAAVAAFWSGGSMAPEGQPVVPPADHLTGVAVAGAIILAATRIKPEKAEDRFLRFLQSARDIADGGAGRLEPENV</sequence>
<accession>A0ABS5QI05</accession>
<evidence type="ECO:0000313" key="2">
    <source>
        <dbReference type="Proteomes" id="UP000766336"/>
    </source>
</evidence>
<keyword evidence="2" id="KW-1185">Reference proteome</keyword>
<dbReference type="Proteomes" id="UP000766336">
    <property type="component" value="Unassembled WGS sequence"/>
</dbReference>
<dbReference type="RefSeq" id="WP_213672002.1">
    <property type="nucleotide sequence ID" value="NZ_JAHCDA010000004.1"/>
</dbReference>
<evidence type="ECO:0000313" key="1">
    <source>
        <dbReference type="EMBL" id="MBS7813315.1"/>
    </source>
</evidence>
<organism evidence="1 2">
    <name type="scientific">Roseococcus pinisoli</name>
    <dbReference type="NCBI Taxonomy" id="2835040"/>
    <lineage>
        <taxon>Bacteria</taxon>
        <taxon>Pseudomonadati</taxon>
        <taxon>Pseudomonadota</taxon>
        <taxon>Alphaproteobacteria</taxon>
        <taxon>Acetobacterales</taxon>
        <taxon>Roseomonadaceae</taxon>
        <taxon>Roseococcus</taxon>
    </lineage>
</organism>
<dbReference type="Pfam" id="PF22011">
    <property type="entry name" value="DUF6931"/>
    <property type="match status" value="1"/>
</dbReference>
<proteinExistence type="predicted"/>
<protein>
    <recommendedName>
        <fullName evidence="3">Secreted protein</fullName>
    </recommendedName>
</protein>